<name>A0ACB8XDU1_ARCLA</name>
<sequence>MRNTSSKLEPNRVEAIFVQRKGGRGSPSPPALRLRQPQATHLLPFLHQKTHGPKPLPILLNSVQGRPTSLEPPARPPASNNGNGDNGGAAGGAASGSAAAGGSRNGKTTSQHRSRKTTPTRAHLF</sequence>
<keyword evidence="2" id="KW-1185">Reference proteome</keyword>
<reference evidence="1 2" key="2">
    <citation type="journal article" date="2022" name="Mol. Ecol. Resour.">
        <title>The genomes of chicory, endive, great burdock and yacon provide insights into Asteraceae paleo-polyploidization history and plant inulin production.</title>
        <authorList>
            <person name="Fan W."/>
            <person name="Wang S."/>
            <person name="Wang H."/>
            <person name="Wang A."/>
            <person name="Jiang F."/>
            <person name="Liu H."/>
            <person name="Zhao H."/>
            <person name="Xu D."/>
            <person name="Zhang Y."/>
        </authorList>
    </citation>
    <scope>NUCLEOTIDE SEQUENCE [LARGE SCALE GENOMIC DNA]</scope>
    <source>
        <strain evidence="2">cv. Niubang</strain>
    </source>
</reference>
<comment type="caution">
    <text evidence="1">The sequence shown here is derived from an EMBL/GenBank/DDBJ whole genome shotgun (WGS) entry which is preliminary data.</text>
</comment>
<evidence type="ECO:0000313" key="1">
    <source>
        <dbReference type="EMBL" id="KAI3665158.1"/>
    </source>
</evidence>
<proteinExistence type="predicted"/>
<gene>
    <name evidence="1" type="ORF">L6452_43779</name>
</gene>
<reference evidence="2" key="1">
    <citation type="journal article" date="2022" name="Mol. Ecol. Resour.">
        <title>The genomes of chicory, endive, great burdock and yacon provide insights into Asteraceae palaeo-polyploidization history and plant inulin production.</title>
        <authorList>
            <person name="Fan W."/>
            <person name="Wang S."/>
            <person name="Wang H."/>
            <person name="Wang A."/>
            <person name="Jiang F."/>
            <person name="Liu H."/>
            <person name="Zhao H."/>
            <person name="Xu D."/>
            <person name="Zhang Y."/>
        </authorList>
    </citation>
    <scope>NUCLEOTIDE SEQUENCE [LARGE SCALE GENOMIC DNA]</scope>
    <source>
        <strain evidence="2">cv. Niubang</strain>
    </source>
</reference>
<evidence type="ECO:0000313" key="2">
    <source>
        <dbReference type="Proteomes" id="UP001055879"/>
    </source>
</evidence>
<dbReference type="EMBL" id="CM042064">
    <property type="protein sequence ID" value="KAI3665158.1"/>
    <property type="molecule type" value="Genomic_DNA"/>
</dbReference>
<protein>
    <submittedName>
        <fullName evidence="1">Uncharacterized protein</fullName>
    </submittedName>
</protein>
<dbReference type="Proteomes" id="UP001055879">
    <property type="component" value="Linkage Group LG18"/>
</dbReference>
<organism evidence="1 2">
    <name type="scientific">Arctium lappa</name>
    <name type="common">Greater burdock</name>
    <name type="synonym">Lappa major</name>
    <dbReference type="NCBI Taxonomy" id="4217"/>
    <lineage>
        <taxon>Eukaryota</taxon>
        <taxon>Viridiplantae</taxon>
        <taxon>Streptophyta</taxon>
        <taxon>Embryophyta</taxon>
        <taxon>Tracheophyta</taxon>
        <taxon>Spermatophyta</taxon>
        <taxon>Magnoliopsida</taxon>
        <taxon>eudicotyledons</taxon>
        <taxon>Gunneridae</taxon>
        <taxon>Pentapetalae</taxon>
        <taxon>asterids</taxon>
        <taxon>campanulids</taxon>
        <taxon>Asterales</taxon>
        <taxon>Asteraceae</taxon>
        <taxon>Carduoideae</taxon>
        <taxon>Cardueae</taxon>
        <taxon>Arctiinae</taxon>
        <taxon>Arctium</taxon>
    </lineage>
</organism>
<accession>A0ACB8XDU1</accession>